<dbReference type="Proteomes" id="UP001196661">
    <property type="component" value="Unassembled WGS sequence"/>
</dbReference>
<evidence type="ECO:0000313" key="2">
    <source>
        <dbReference type="Proteomes" id="UP001196661"/>
    </source>
</evidence>
<dbReference type="EMBL" id="JADOER010000004">
    <property type="protein sequence ID" value="MBT9311347.1"/>
    <property type="molecule type" value="Genomic_DNA"/>
</dbReference>
<proteinExistence type="predicted"/>
<name>A0ABS5Y0J2_9CYAN</name>
<gene>
    <name evidence="1" type="ORF">IXB28_03950</name>
</gene>
<evidence type="ECO:0008006" key="3">
    <source>
        <dbReference type="Google" id="ProtNLM"/>
    </source>
</evidence>
<accession>A0ABS5Y0J2</accession>
<reference evidence="1 2" key="1">
    <citation type="journal article" date="2021" name="Mar. Drugs">
        <title>Genome Reduction and Secondary Metabolism of the Marine Sponge-Associated Cyanobacterium Leptothoe.</title>
        <authorList>
            <person name="Konstantinou D."/>
            <person name="Popin R.V."/>
            <person name="Fewer D.P."/>
            <person name="Sivonen K."/>
            <person name="Gkelis S."/>
        </authorList>
    </citation>
    <scope>NUCLEOTIDE SEQUENCE [LARGE SCALE GENOMIC DNA]</scope>
    <source>
        <strain evidence="1 2">TAU-MAC 1615</strain>
    </source>
</reference>
<protein>
    <recommendedName>
        <fullName evidence="3">Phosphoenolpyruvate carboxylase</fullName>
    </recommendedName>
</protein>
<keyword evidence="2" id="KW-1185">Reference proteome</keyword>
<organism evidence="1 2">
    <name type="scientific">Leptothoe kymatousa TAU-MAC 1615</name>
    <dbReference type="NCBI Taxonomy" id="2364775"/>
    <lineage>
        <taxon>Bacteria</taxon>
        <taxon>Bacillati</taxon>
        <taxon>Cyanobacteriota</taxon>
        <taxon>Cyanophyceae</taxon>
        <taxon>Nodosilineales</taxon>
        <taxon>Cymatolegaceae</taxon>
        <taxon>Leptothoe</taxon>
        <taxon>Leptothoe kymatousa</taxon>
    </lineage>
</organism>
<comment type="caution">
    <text evidence="1">The sequence shown here is derived from an EMBL/GenBank/DDBJ whole genome shotgun (WGS) entry which is preliminary data.</text>
</comment>
<evidence type="ECO:0000313" key="1">
    <source>
        <dbReference type="EMBL" id="MBT9311347.1"/>
    </source>
</evidence>
<sequence>MKPLTFHADPLTPLRLRDELALDEVFDNGYHMEEVLSDIRARLGQLCPEPCWDDESFNFLRGYL</sequence>